<sequence>MFSQLSTDTSLYILSFLPLPDVAKLYTLSRNIRHFLEQNETSIYHRLAVLHQFVSPGLSLDGVVEGERIRGDSLDGIRTWKDLCRRCAANEHNWSGRGSVVEGGYLPYSSDVCTFRVDETERTVLAITATTPKRTLSVRALEDGRLLWSLPAVNALDLSDGFLLLSRNNGGIEIWKRANDVVRAASSLASPLRAPSPLAATAAQLKQSPSALDASNPPRDLRGVYVPHGFLPSFTGVPFRITRLKAPWLAAVDLEAPHVVRLYDVAQGTLVRCLDFDAIIRANTAGQQPADFVLFDLDISGTHICACFESALVVVPLRSDDAPGGSAARKTRALVYMEDQGPFDVRQKAYQLSKRGANLDFSVPGGTIHTYKDLSALKVSGTDALEVHAVVPPSEETAEEISQALVRPGAHRSAGFISARFSPDGQHLLAGTVYSLLYLLRDVAGLLNGTVRADDAVQKLHIGEPVRDLVWDAHAHRAAIRTEPGDTFIVDLCPGYHLDVRVPADAPPALAGARLLRLRDFASLYGGVTGNLLVRRSGVWFVWDVAQMHEDVRTRVREQGKSLTYADGRPVRQNDVNEKAVSVCFVDFTDRF</sequence>
<dbReference type="EMBL" id="BPQB01000138">
    <property type="protein sequence ID" value="GJF00181.1"/>
    <property type="molecule type" value="Genomic_DNA"/>
</dbReference>
<comment type="caution">
    <text evidence="1">The sequence shown here is derived from an EMBL/GenBank/DDBJ whole genome shotgun (WGS) entry which is preliminary data.</text>
</comment>
<dbReference type="SUPFAM" id="SSF81383">
    <property type="entry name" value="F-box domain"/>
    <property type="match status" value="1"/>
</dbReference>
<dbReference type="AlphaFoldDB" id="A0A9P3LM93"/>
<dbReference type="Proteomes" id="UP000703269">
    <property type="component" value="Unassembled WGS sequence"/>
</dbReference>
<evidence type="ECO:0008006" key="3">
    <source>
        <dbReference type="Google" id="ProtNLM"/>
    </source>
</evidence>
<dbReference type="InterPro" id="IPR036047">
    <property type="entry name" value="F-box-like_dom_sf"/>
</dbReference>
<protein>
    <recommendedName>
        <fullName evidence="3">F-box domain-containing protein</fullName>
    </recommendedName>
</protein>
<gene>
    <name evidence="1" type="ORF">PsYK624_164600</name>
</gene>
<dbReference type="OrthoDB" id="550575at2759"/>
<evidence type="ECO:0000313" key="2">
    <source>
        <dbReference type="Proteomes" id="UP000703269"/>
    </source>
</evidence>
<organism evidence="1 2">
    <name type="scientific">Phanerochaete sordida</name>
    <dbReference type="NCBI Taxonomy" id="48140"/>
    <lineage>
        <taxon>Eukaryota</taxon>
        <taxon>Fungi</taxon>
        <taxon>Dikarya</taxon>
        <taxon>Basidiomycota</taxon>
        <taxon>Agaricomycotina</taxon>
        <taxon>Agaricomycetes</taxon>
        <taxon>Polyporales</taxon>
        <taxon>Phanerochaetaceae</taxon>
        <taxon>Phanerochaete</taxon>
    </lineage>
</organism>
<evidence type="ECO:0000313" key="1">
    <source>
        <dbReference type="EMBL" id="GJF00181.1"/>
    </source>
</evidence>
<dbReference type="InterPro" id="IPR011044">
    <property type="entry name" value="Quino_amine_DH_bsu"/>
</dbReference>
<reference evidence="1 2" key="1">
    <citation type="submission" date="2021-08" db="EMBL/GenBank/DDBJ databases">
        <title>Draft Genome Sequence of Phanerochaete sordida strain YK-624.</title>
        <authorList>
            <person name="Mori T."/>
            <person name="Dohra H."/>
            <person name="Suzuki T."/>
            <person name="Kawagishi H."/>
            <person name="Hirai H."/>
        </authorList>
    </citation>
    <scope>NUCLEOTIDE SEQUENCE [LARGE SCALE GENOMIC DNA]</scope>
    <source>
        <strain evidence="1 2">YK-624</strain>
    </source>
</reference>
<accession>A0A9P3LM93</accession>
<name>A0A9P3LM93_9APHY</name>
<dbReference type="SUPFAM" id="SSF50969">
    <property type="entry name" value="YVTN repeat-like/Quinoprotein amine dehydrogenase"/>
    <property type="match status" value="1"/>
</dbReference>
<keyword evidence="2" id="KW-1185">Reference proteome</keyword>
<proteinExistence type="predicted"/>